<comment type="caution">
    <text evidence="8">Lacks conserved residue(s) required for the propagation of feature annotation.</text>
</comment>
<dbReference type="AlphaFoldDB" id="H2LWQ4"/>
<organism evidence="11 12">
    <name type="scientific">Oryzias latipes</name>
    <name type="common">Japanese rice fish</name>
    <name type="synonym">Japanese killifish</name>
    <dbReference type="NCBI Taxonomy" id="8090"/>
    <lineage>
        <taxon>Eukaryota</taxon>
        <taxon>Metazoa</taxon>
        <taxon>Chordata</taxon>
        <taxon>Craniata</taxon>
        <taxon>Vertebrata</taxon>
        <taxon>Euteleostomi</taxon>
        <taxon>Actinopterygii</taxon>
        <taxon>Neopterygii</taxon>
        <taxon>Teleostei</taxon>
        <taxon>Neoteleostei</taxon>
        <taxon>Acanthomorphata</taxon>
        <taxon>Ovalentaria</taxon>
        <taxon>Atherinomorphae</taxon>
        <taxon>Beloniformes</taxon>
        <taxon>Adrianichthyidae</taxon>
        <taxon>Oryziinae</taxon>
        <taxon>Oryzias</taxon>
    </lineage>
</organism>
<dbReference type="RefSeq" id="XP_004078154.2">
    <property type="nucleotide sequence ID" value="XM_004078106.4"/>
</dbReference>
<sequence length="249" mass="27979">MTGEKNLRPFTDSKARQSIKMKLLLLLVVLGTVSAEVQDLSGKMFTFPQPTNTAHVRLNPTKQGYSAITVCHRSVTDLKRDHALFSLSTPTYDNGFLTFWQNQNQEIQSYVGTGSVAYGGWDYKPNTWHSICTTWDSVTGLVQIWFDGKPSIRKFVHSGAITQTVIVLLGQDQDSHGGRFDINQSFVGMMSDVHMWDYILSPCEIQNYMNKGSFPPGNVLNWKALDFQIIGNVLIENQADCQPQCMFIG</sequence>
<reference evidence="11" key="2">
    <citation type="submission" date="2025-08" db="UniProtKB">
        <authorList>
            <consortium name="Ensembl"/>
        </authorList>
    </citation>
    <scope>IDENTIFICATION</scope>
    <source>
        <strain evidence="11">Hd-rR</strain>
    </source>
</reference>
<dbReference type="KEGG" id="ola:101165759"/>
<comment type="cofactor">
    <cofactor evidence="9">
        <name>Ca(2+)</name>
        <dbReference type="ChEBI" id="CHEBI:29108"/>
    </cofactor>
    <text evidence="9">Binds 2 calcium ions per subunit.</text>
</comment>
<evidence type="ECO:0000256" key="2">
    <source>
        <dbReference type="ARBA" id="ARBA00022525"/>
    </source>
</evidence>
<name>H2LWQ4_ORYLA</name>
<evidence type="ECO:0000256" key="8">
    <source>
        <dbReference type="PROSITE-ProRule" id="PRU01172"/>
    </source>
</evidence>
<dbReference type="PANTHER" id="PTHR45869:SF7">
    <property type="entry name" value="C-REACTIVE PROTEIN"/>
    <property type="match status" value="1"/>
</dbReference>
<dbReference type="GO" id="GO:0046872">
    <property type="term" value="F:metal ion binding"/>
    <property type="evidence" value="ECO:0007669"/>
    <property type="project" value="UniProtKB-KW"/>
</dbReference>
<dbReference type="SUPFAM" id="SSF49899">
    <property type="entry name" value="Concanavalin A-like lectins/glucanases"/>
    <property type="match status" value="1"/>
</dbReference>
<evidence type="ECO:0000256" key="5">
    <source>
        <dbReference type="ARBA" id="ARBA00022837"/>
    </source>
</evidence>
<evidence type="ECO:0000256" key="3">
    <source>
        <dbReference type="ARBA" id="ARBA00022723"/>
    </source>
</evidence>
<reference evidence="11 12" key="1">
    <citation type="journal article" date="2007" name="Nature">
        <title>The medaka draft genome and insights into vertebrate genome evolution.</title>
        <authorList>
            <person name="Kasahara M."/>
            <person name="Naruse K."/>
            <person name="Sasaki S."/>
            <person name="Nakatani Y."/>
            <person name="Qu W."/>
            <person name="Ahsan B."/>
            <person name="Yamada T."/>
            <person name="Nagayasu Y."/>
            <person name="Doi K."/>
            <person name="Kasai Y."/>
            <person name="Jindo T."/>
            <person name="Kobayashi D."/>
            <person name="Shimada A."/>
            <person name="Toyoda A."/>
            <person name="Kuroki Y."/>
            <person name="Fujiyama A."/>
            <person name="Sasaki T."/>
            <person name="Shimizu A."/>
            <person name="Asakawa S."/>
            <person name="Shimizu N."/>
            <person name="Hashimoto S."/>
            <person name="Yang J."/>
            <person name="Lee Y."/>
            <person name="Matsushima K."/>
            <person name="Sugano S."/>
            <person name="Sakaizumi M."/>
            <person name="Narita T."/>
            <person name="Ohishi K."/>
            <person name="Haga S."/>
            <person name="Ohta F."/>
            <person name="Nomoto H."/>
            <person name="Nogata K."/>
            <person name="Morishita T."/>
            <person name="Endo T."/>
            <person name="Shin-I T."/>
            <person name="Takeda H."/>
            <person name="Morishita S."/>
            <person name="Kohara Y."/>
        </authorList>
    </citation>
    <scope>NUCLEOTIDE SEQUENCE [LARGE SCALE GENOMIC DNA]</scope>
    <source>
        <strain evidence="11 12">Hd-rR</strain>
    </source>
</reference>
<keyword evidence="5 9" id="KW-0106">Calcium</keyword>
<dbReference type="InterPro" id="IPR013320">
    <property type="entry name" value="ConA-like_dom_sf"/>
</dbReference>
<keyword evidence="4 9" id="KW-0732">Signal</keyword>
<feature type="domain" description="Pentraxin (PTX)" evidence="10">
    <location>
        <begin position="41"/>
        <end position="241"/>
    </location>
</feature>
<dbReference type="OrthoDB" id="547680at2759"/>
<dbReference type="Gene3D" id="2.60.120.200">
    <property type="match status" value="1"/>
</dbReference>
<dbReference type="PANTHER" id="PTHR45869">
    <property type="entry name" value="C-REACTIVE PROTEIN-RELATED"/>
    <property type="match status" value="1"/>
</dbReference>
<feature type="signal peptide" evidence="9">
    <location>
        <begin position="1"/>
        <end position="35"/>
    </location>
</feature>
<evidence type="ECO:0000256" key="7">
    <source>
        <dbReference type="ARBA" id="ARBA00038102"/>
    </source>
</evidence>
<evidence type="ECO:0000256" key="9">
    <source>
        <dbReference type="RuleBase" id="RU362112"/>
    </source>
</evidence>
<proteinExistence type="inferred from homology"/>
<dbReference type="GO" id="GO:0005576">
    <property type="term" value="C:extracellular region"/>
    <property type="evidence" value="ECO:0007669"/>
    <property type="project" value="UniProtKB-SubCell"/>
</dbReference>
<keyword evidence="6" id="KW-1015">Disulfide bond</keyword>
<evidence type="ECO:0000256" key="4">
    <source>
        <dbReference type="ARBA" id="ARBA00022729"/>
    </source>
</evidence>
<accession>H2LWQ4</accession>
<evidence type="ECO:0000256" key="1">
    <source>
        <dbReference type="ARBA" id="ARBA00004613"/>
    </source>
</evidence>
<dbReference type="InterPro" id="IPR051005">
    <property type="entry name" value="Pentraxin_domain"/>
</dbReference>
<dbReference type="InterPro" id="IPR001759">
    <property type="entry name" value="PTX_dom"/>
</dbReference>
<feature type="chain" id="PRO_5017104983" description="Pentraxin family member" evidence="9">
    <location>
        <begin position="36"/>
        <end position="249"/>
    </location>
</feature>
<dbReference type="SMART" id="SM00159">
    <property type="entry name" value="PTX"/>
    <property type="match status" value="1"/>
</dbReference>
<gene>
    <name evidence="11" type="primary">LOC101165759</name>
</gene>
<dbReference type="Pfam" id="PF00354">
    <property type="entry name" value="Pentaxin"/>
    <property type="match status" value="1"/>
</dbReference>
<dbReference type="Bgee" id="ENSORLG00000008394">
    <property type="expression patterns" value="Expressed in intestine and 7 other cell types or tissues"/>
</dbReference>
<comment type="similarity">
    <text evidence="7 9">Belongs to the pentraxin family.</text>
</comment>
<protein>
    <recommendedName>
        <fullName evidence="9">Pentraxin family member</fullName>
    </recommendedName>
</protein>
<dbReference type="Ensembl" id="ENSORLT00000010547.2">
    <property type="protein sequence ID" value="ENSORLP00000010546.2"/>
    <property type="gene ID" value="ENSORLG00000008394.2"/>
</dbReference>
<evidence type="ECO:0000259" key="10">
    <source>
        <dbReference type="PROSITE" id="PS51828"/>
    </source>
</evidence>
<keyword evidence="12" id="KW-1185">Reference proteome</keyword>
<evidence type="ECO:0000313" key="11">
    <source>
        <dbReference type="Ensembl" id="ENSORLP00000010546.2"/>
    </source>
</evidence>
<comment type="subcellular location">
    <subcellularLocation>
        <location evidence="1 9">Secreted</location>
    </subcellularLocation>
</comment>
<dbReference type="Proteomes" id="UP000001038">
    <property type="component" value="Chromosome 16"/>
</dbReference>
<dbReference type="PRINTS" id="PR00895">
    <property type="entry name" value="PENTAXIN"/>
</dbReference>
<dbReference type="InParanoid" id="H2LWQ4"/>
<dbReference type="GeneID" id="101165759"/>
<comment type="subunit">
    <text evidence="9">Homopentamer. Pentaxin (or pentraxin) have a discoid arrangement of 5 non-covalently bound subunits.</text>
</comment>
<evidence type="ECO:0000313" key="12">
    <source>
        <dbReference type="Proteomes" id="UP000001038"/>
    </source>
</evidence>
<dbReference type="PROSITE" id="PS51828">
    <property type="entry name" value="PTX_2"/>
    <property type="match status" value="1"/>
</dbReference>
<dbReference type="GeneTree" id="ENSGT01100000263515"/>
<evidence type="ECO:0000256" key="6">
    <source>
        <dbReference type="ARBA" id="ARBA00023157"/>
    </source>
</evidence>
<reference evidence="11" key="3">
    <citation type="submission" date="2025-09" db="UniProtKB">
        <authorList>
            <consortium name="Ensembl"/>
        </authorList>
    </citation>
    <scope>IDENTIFICATION</scope>
    <source>
        <strain evidence="11">Hd-rR</strain>
    </source>
</reference>
<keyword evidence="3 9" id="KW-0479">Metal-binding</keyword>
<keyword evidence="2" id="KW-0964">Secreted</keyword>